<dbReference type="SUPFAM" id="SSF53474">
    <property type="entry name" value="alpha/beta-Hydrolases"/>
    <property type="match status" value="1"/>
</dbReference>
<dbReference type="EMBL" id="LVKK01000040">
    <property type="protein sequence ID" value="OAG39799.1"/>
    <property type="molecule type" value="Genomic_DNA"/>
</dbReference>
<evidence type="ECO:0000313" key="2">
    <source>
        <dbReference type="Proteomes" id="UP000077002"/>
    </source>
</evidence>
<evidence type="ECO:0000313" key="1">
    <source>
        <dbReference type="EMBL" id="OAG39799.1"/>
    </source>
</evidence>
<dbReference type="RefSeq" id="XP_022511751.1">
    <property type="nucleotide sequence ID" value="XM_022656039.1"/>
</dbReference>
<dbReference type="AlphaFoldDB" id="A0A177F9D3"/>
<organism evidence="1 2">
    <name type="scientific">Fonsecaea monophora</name>
    <dbReference type="NCBI Taxonomy" id="254056"/>
    <lineage>
        <taxon>Eukaryota</taxon>
        <taxon>Fungi</taxon>
        <taxon>Dikarya</taxon>
        <taxon>Ascomycota</taxon>
        <taxon>Pezizomycotina</taxon>
        <taxon>Eurotiomycetes</taxon>
        <taxon>Chaetothyriomycetidae</taxon>
        <taxon>Chaetothyriales</taxon>
        <taxon>Herpotrichiellaceae</taxon>
        <taxon>Fonsecaea</taxon>
    </lineage>
</organism>
<name>A0A177F9D3_9EURO</name>
<dbReference type="InterPro" id="IPR029058">
    <property type="entry name" value="AB_hydrolase_fold"/>
</dbReference>
<dbReference type="Proteomes" id="UP000077002">
    <property type="component" value="Unassembled WGS sequence"/>
</dbReference>
<gene>
    <name evidence="1" type="ORF">AYO21_06074</name>
</gene>
<keyword evidence="2" id="KW-1185">Reference proteome</keyword>
<accession>A0A177F9D3</accession>
<dbReference type="GeneID" id="34601237"/>
<evidence type="ECO:0008006" key="3">
    <source>
        <dbReference type="Google" id="ProtNLM"/>
    </source>
</evidence>
<comment type="caution">
    <text evidence="1">The sequence shown here is derived from an EMBL/GenBank/DDBJ whole genome shotgun (WGS) entry which is preliminary data.</text>
</comment>
<sequence length="590" mass="66694">MAEVQSAQLYTLSNAFLHSEDGCYRLFGEPDAADLSHYTNSISQANNIRFVVLHDYVLSVTPFQPKILKQNPVTSFNQLSAAKARLQRQSGIRDFQELSRSLTDKIPNSGGIAFRYTNPSISSMHRILSQTELDNHTNRLLDFLGRGELDSKHEILVGHGYGGLICEQAFMRLQTNSANLKLARAKKRLRGMLLCNTPHFRAGLAQWTFLTAKELNLTTARSREDQDWSGCLDDFIRISRMQAQFADIVEKSDSQIRLACCFAKQPDPVTKLYLSPEFCCLPSVEAIEIHNSSHFCVNTAQEDLTYIIERLADWAEAIQEGQKLTRDLLSLRSLAGSSRSNDPAWQWDPQSAKKYWILSWKGKSNMSAVSVALGDIIKEMSSPSSTTRPIATLDDVVPFQYKELIDFGVSRIIKNDFKYWQYLLSPDIEGAGYKIVVREEWSTDRTVEYLKAALQLQAVRESLKVGEPRFHIVTGVIYGSKEADGNTSERSAVLGYQCQKASVVSLTASPPNSTRLVMEQVEVRSTIKTLDQPTITVAPIPEVEAESSGVRFIGEESEAQRLEDQRTKEKPSRRRISRPDTWFRHRYFVK</sequence>
<reference evidence="1 2" key="1">
    <citation type="submission" date="2016-03" db="EMBL/GenBank/DDBJ databases">
        <title>Draft genome sequence of the Fonsecaea monophora CBS 269.37.</title>
        <authorList>
            <person name="Bombassaro A."/>
            <person name="Vinicius W.A."/>
            <person name="De Hoog S."/>
            <person name="Sun J."/>
            <person name="Souza E.M."/>
            <person name="Raittz R.T."/>
            <person name="Costa F."/>
            <person name="Leao A.C."/>
            <person name="Tadra-Sfeir M.Z."/>
            <person name="Baura V."/>
            <person name="Balsanelli E."/>
            <person name="Pedrosa F.O."/>
            <person name="Moreno L.F."/>
            <person name="Steffens M.B."/>
            <person name="Xi L."/>
            <person name="Bocca A.L."/>
            <person name="Felipe M.S."/>
            <person name="Teixeira M."/>
            <person name="Telles Filho F.Q."/>
            <person name="Azevedo C.M."/>
            <person name="Gomes R."/>
            <person name="Vicente V.A."/>
        </authorList>
    </citation>
    <scope>NUCLEOTIDE SEQUENCE [LARGE SCALE GENOMIC DNA]</scope>
    <source>
        <strain evidence="1 2">CBS 269.37</strain>
    </source>
</reference>
<protein>
    <recommendedName>
        <fullName evidence="3">DUF676 domain-containing protein</fullName>
    </recommendedName>
</protein>
<dbReference type="OrthoDB" id="5379721at2759"/>
<proteinExistence type="predicted"/>